<dbReference type="Pfam" id="PF22673">
    <property type="entry name" value="MCP-like_PDC_1"/>
    <property type="match status" value="1"/>
</dbReference>
<evidence type="ECO:0000313" key="2">
    <source>
        <dbReference type="Proteomes" id="UP000579945"/>
    </source>
</evidence>
<protein>
    <recommendedName>
        <fullName evidence="3">Cache domain-containing protein</fullName>
    </recommendedName>
</protein>
<organism evidence="1 2">
    <name type="scientific">Nonomuraea dietziae</name>
    <dbReference type="NCBI Taxonomy" id="65515"/>
    <lineage>
        <taxon>Bacteria</taxon>
        <taxon>Bacillati</taxon>
        <taxon>Actinomycetota</taxon>
        <taxon>Actinomycetes</taxon>
        <taxon>Streptosporangiales</taxon>
        <taxon>Streptosporangiaceae</taxon>
        <taxon>Nonomuraea</taxon>
    </lineage>
</organism>
<comment type="caution">
    <text evidence="1">The sequence shown here is derived from an EMBL/GenBank/DDBJ whole genome shotgun (WGS) entry which is preliminary data.</text>
</comment>
<proteinExistence type="predicted"/>
<accession>A0A7W5UVQ2</accession>
<evidence type="ECO:0000313" key="1">
    <source>
        <dbReference type="EMBL" id="MBB3725536.1"/>
    </source>
</evidence>
<dbReference type="RefSeq" id="WP_183645001.1">
    <property type="nucleotide sequence ID" value="NZ_BAAAXX010000057.1"/>
</dbReference>
<reference evidence="1 2" key="1">
    <citation type="submission" date="2020-08" db="EMBL/GenBank/DDBJ databases">
        <title>Sequencing the genomes of 1000 actinobacteria strains.</title>
        <authorList>
            <person name="Klenk H.-P."/>
        </authorList>
    </citation>
    <scope>NUCLEOTIDE SEQUENCE [LARGE SCALE GENOMIC DNA]</scope>
    <source>
        <strain evidence="1 2">DSM 44320</strain>
    </source>
</reference>
<dbReference type="GeneID" id="95387959"/>
<keyword evidence="2" id="KW-1185">Reference proteome</keyword>
<dbReference type="Gene3D" id="3.30.450.20">
    <property type="entry name" value="PAS domain"/>
    <property type="match status" value="1"/>
</dbReference>
<gene>
    <name evidence="1" type="ORF">FHR33_001396</name>
</gene>
<dbReference type="EMBL" id="JACIBV010000001">
    <property type="protein sequence ID" value="MBB3725536.1"/>
    <property type="molecule type" value="Genomic_DNA"/>
</dbReference>
<sequence>MSDPHVAHVAERVHAIVEDVFGALEEIRVGMEECYRSSPSFTSADLAGVRPQIFGCLRRLRGVAAGTGVIVAPGVLADRPRWLDWWQAPPEDDPVFLDVDLDPDSLDFYDYTAAEWFAAPQRTRCRHVVGPYVDYGGTDTYVLTFTAPAQVDGRFLGVVGADVRAARFEALLLGVLAACPTQVTLVNAEGRVVAANSPRLPAGALLPEYEAQARAVAARLPDPPWRIVSSSRERAVKLA</sequence>
<evidence type="ECO:0008006" key="3">
    <source>
        <dbReference type="Google" id="ProtNLM"/>
    </source>
</evidence>
<name>A0A7W5UVQ2_9ACTN</name>
<dbReference type="AlphaFoldDB" id="A0A7W5UVQ2"/>
<dbReference type="CDD" id="cd12913">
    <property type="entry name" value="PDC1_MCP_like"/>
    <property type="match status" value="1"/>
</dbReference>
<dbReference type="Proteomes" id="UP000579945">
    <property type="component" value="Unassembled WGS sequence"/>
</dbReference>